<name>A0A9D3UFW3_9ROSI</name>
<keyword evidence="2" id="KW-1185">Reference proteome</keyword>
<evidence type="ECO:0000313" key="1">
    <source>
        <dbReference type="EMBL" id="KAH1039766.1"/>
    </source>
</evidence>
<evidence type="ECO:0000313" key="2">
    <source>
        <dbReference type="Proteomes" id="UP000828251"/>
    </source>
</evidence>
<gene>
    <name evidence="1" type="ORF">J1N35_041509</name>
</gene>
<proteinExistence type="predicted"/>
<comment type="caution">
    <text evidence="1">The sequence shown here is derived from an EMBL/GenBank/DDBJ whole genome shotgun (WGS) entry which is preliminary data.</text>
</comment>
<organism evidence="1 2">
    <name type="scientific">Gossypium stocksii</name>
    <dbReference type="NCBI Taxonomy" id="47602"/>
    <lineage>
        <taxon>Eukaryota</taxon>
        <taxon>Viridiplantae</taxon>
        <taxon>Streptophyta</taxon>
        <taxon>Embryophyta</taxon>
        <taxon>Tracheophyta</taxon>
        <taxon>Spermatophyta</taxon>
        <taxon>Magnoliopsida</taxon>
        <taxon>eudicotyledons</taxon>
        <taxon>Gunneridae</taxon>
        <taxon>Pentapetalae</taxon>
        <taxon>rosids</taxon>
        <taxon>malvids</taxon>
        <taxon>Malvales</taxon>
        <taxon>Malvaceae</taxon>
        <taxon>Malvoideae</taxon>
        <taxon>Gossypium</taxon>
    </lineage>
</organism>
<dbReference type="Proteomes" id="UP000828251">
    <property type="component" value="Unassembled WGS sequence"/>
</dbReference>
<accession>A0A9D3UFW3</accession>
<dbReference type="AlphaFoldDB" id="A0A9D3UFW3"/>
<dbReference type="OrthoDB" id="983055at2759"/>
<reference evidence="1 2" key="1">
    <citation type="journal article" date="2021" name="Plant Biotechnol. J.">
        <title>Multi-omics assisted identification of the key and species-specific regulatory components of drought-tolerant mechanisms in Gossypium stocksii.</title>
        <authorList>
            <person name="Yu D."/>
            <person name="Ke L."/>
            <person name="Zhang D."/>
            <person name="Wu Y."/>
            <person name="Sun Y."/>
            <person name="Mei J."/>
            <person name="Sun J."/>
            <person name="Sun Y."/>
        </authorList>
    </citation>
    <scope>NUCLEOTIDE SEQUENCE [LARGE SCALE GENOMIC DNA]</scope>
    <source>
        <strain evidence="2">cv. E1</strain>
        <tissue evidence="1">Leaf</tissue>
    </source>
</reference>
<sequence>MNTLREDLVVWHGVENIRIIARMSEDTQSREGDCQIACFDSSLPQIVHMDYRRNHEDELKLIWQSWDNAKKMHFQDKYGNVAKLLFVKLDNALLKAMIQRLEVDPTLQANELQKAREQE</sequence>
<dbReference type="EMBL" id="JAIQCV010000012">
    <property type="protein sequence ID" value="KAH1039766.1"/>
    <property type="molecule type" value="Genomic_DNA"/>
</dbReference>
<protein>
    <submittedName>
        <fullName evidence="1">Uncharacterized protein</fullName>
    </submittedName>
</protein>